<dbReference type="InterPro" id="IPR035681">
    <property type="entry name" value="ComA-like_MBL"/>
</dbReference>
<feature type="region of interest" description="Disordered" evidence="6">
    <location>
        <begin position="1"/>
        <end position="38"/>
    </location>
</feature>
<dbReference type="SMART" id="SM00849">
    <property type="entry name" value="Lactamase_B"/>
    <property type="match status" value="1"/>
</dbReference>
<keyword evidence="2" id="KW-1003">Cell membrane</keyword>
<gene>
    <name evidence="9" type="ORF">NF556_05730</name>
</gene>
<evidence type="ECO:0000256" key="3">
    <source>
        <dbReference type="ARBA" id="ARBA00022692"/>
    </source>
</evidence>
<dbReference type="Gene3D" id="3.60.15.10">
    <property type="entry name" value="Ribonuclease Z/Hydroxyacylglutathione hydrolase-like"/>
    <property type="match status" value="1"/>
</dbReference>
<dbReference type="InterPro" id="IPR036866">
    <property type="entry name" value="RibonucZ/Hydroxyglut_hydro"/>
</dbReference>
<evidence type="ECO:0000256" key="1">
    <source>
        <dbReference type="ARBA" id="ARBA00004651"/>
    </source>
</evidence>
<name>A0ABY4YWI9_9MICO</name>
<evidence type="ECO:0000256" key="7">
    <source>
        <dbReference type="SAM" id="Phobius"/>
    </source>
</evidence>
<evidence type="ECO:0000256" key="2">
    <source>
        <dbReference type="ARBA" id="ARBA00022475"/>
    </source>
</evidence>
<feature type="transmembrane region" description="Helical" evidence="7">
    <location>
        <begin position="525"/>
        <end position="549"/>
    </location>
</feature>
<dbReference type="RefSeq" id="WP_252594528.1">
    <property type="nucleotide sequence ID" value="NZ_CP099489.1"/>
</dbReference>
<dbReference type="InterPro" id="IPR001279">
    <property type="entry name" value="Metallo-B-lactamas"/>
</dbReference>
<feature type="domain" description="Metallo-beta-lactamase" evidence="8">
    <location>
        <begin position="597"/>
        <end position="788"/>
    </location>
</feature>
<evidence type="ECO:0000256" key="6">
    <source>
        <dbReference type="SAM" id="MobiDB-lite"/>
    </source>
</evidence>
<feature type="transmembrane region" description="Helical" evidence="7">
    <location>
        <begin position="336"/>
        <end position="351"/>
    </location>
</feature>
<dbReference type="Pfam" id="PF03772">
    <property type="entry name" value="Competence"/>
    <property type="match status" value="1"/>
</dbReference>
<keyword evidence="5 7" id="KW-0472">Membrane</keyword>
<feature type="transmembrane region" description="Helical" evidence="7">
    <location>
        <begin position="496"/>
        <end position="519"/>
    </location>
</feature>
<dbReference type="PANTHER" id="PTHR30619:SF1">
    <property type="entry name" value="RECOMBINATION PROTEIN 2"/>
    <property type="match status" value="1"/>
</dbReference>
<dbReference type="Proteomes" id="UP001056455">
    <property type="component" value="Chromosome"/>
</dbReference>
<dbReference type="CDD" id="cd07731">
    <property type="entry name" value="ComA-like_MBL-fold"/>
    <property type="match status" value="1"/>
</dbReference>
<dbReference type="InterPro" id="IPR052159">
    <property type="entry name" value="Competence_DNA_uptake"/>
</dbReference>
<proteinExistence type="predicted"/>
<sequence length="859" mass="89224">MTHPSRTDPSRTDPSRTAPTRVDLPHPHPSRTGEAVTSLGIPEPDAEIEGQQESPRLDLRLLIPALSAWAVLVAAVVHDVRTQLLGALACLLTGAFLLWLAGRSTRRGRRRERRWWLQISGLLALSLVATSLVLGASAAHRATEHAGTVPELAQERAVVTLTGVVLTEPRVITRGDERPDLVVLELRVTHVVGRGEGSSVGTPVVVFADKQWAGVPWRGTVTARARLGPPDPGDSVVAVATPLDPPTLHGEQGRVLAGVEHVRERLRQAVDPLPVDARALIPGLVIGDTSLTPPDLSDAMLATGMSHLSAVSGSNVAIVLGVAVLFCGWVGVPRRWRPLVALVCLVGFVLLCRPEPSVLRAGAMGVVGLIGLSASRRSVSLPALGTAVLVLLCWDPWLARSYGFALSTLATLGLVVFARPWGDAIASRLPRRLSLLGDAIAIPLAAQVVCAPVIVLLQGTVSTVAVLTNLLAAPFVAPTTIAGIGAALAGTVWLPLGVLVAWVAALPAWLIGAVARWGATVPMGTIGWVEGVAGAWLLTLLTVAVLALGPWLRWHARRRPGLAWAPLLLGLALVWPTPGRHGWPPQDWVVAGCDVGQGDAFMVPTGPGRVVLIDTGPDPALLATCLDLLGVEQVDGLVLTHFHADHVGGIDALLGRVPVAAAYVTPVRDPPADADQVLADLAAANIPTYAVTSGDSLVWGDSGQVRGEVVWPPPERAGSGSLGANDASVVLDLTVSTATGDLPQAGGRGAEPGDGIRMLFTGDIEPGAARGVRRALAGAQFDVLKVAHHGSAAQDESLVTGIGATVALIGVGADNTFGHPSRTALSMLAETGTVVLRTDRDGAYALVLTEAGLGVTTQK</sequence>
<keyword evidence="4 7" id="KW-1133">Transmembrane helix</keyword>
<feature type="transmembrane region" description="Helical" evidence="7">
    <location>
        <begin position="308"/>
        <end position="329"/>
    </location>
</feature>
<feature type="transmembrane region" description="Helical" evidence="7">
    <location>
        <begin position="463"/>
        <end position="489"/>
    </location>
</feature>
<dbReference type="InterPro" id="IPR004477">
    <property type="entry name" value="ComEC_N"/>
</dbReference>
<feature type="transmembrane region" description="Helical" evidence="7">
    <location>
        <begin position="433"/>
        <end position="457"/>
    </location>
</feature>
<evidence type="ECO:0000259" key="8">
    <source>
        <dbReference type="SMART" id="SM00849"/>
    </source>
</evidence>
<evidence type="ECO:0000256" key="5">
    <source>
        <dbReference type="ARBA" id="ARBA00023136"/>
    </source>
</evidence>
<feature type="transmembrane region" description="Helical" evidence="7">
    <location>
        <begin position="84"/>
        <end position="102"/>
    </location>
</feature>
<feature type="transmembrane region" description="Helical" evidence="7">
    <location>
        <begin position="114"/>
        <end position="134"/>
    </location>
</feature>
<evidence type="ECO:0000256" key="4">
    <source>
        <dbReference type="ARBA" id="ARBA00022989"/>
    </source>
</evidence>
<protein>
    <submittedName>
        <fullName evidence="9">ComEC/Rec2 family competence protein</fullName>
    </submittedName>
</protein>
<evidence type="ECO:0000313" key="10">
    <source>
        <dbReference type="Proteomes" id="UP001056455"/>
    </source>
</evidence>
<keyword evidence="3 7" id="KW-0812">Transmembrane</keyword>
<feature type="compositionally biased region" description="Basic and acidic residues" evidence="6">
    <location>
        <begin position="1"/>
        <end position="14"/>
    </location>
</feature>
<reference evidence="9" key="1">
    <citation type="submission" date="2022-06" db="EMBL/GenBank/DDBJ databases">
        <title>Ornithinimicrobium HY1793.</title>
        <authorList>
            <person name="Huang Y."/>
        </authorList>
    </citation>
    <scope>NUCLEOTIDE SEQUENCE</scope>
    <source>
        <strain evidence="9">HY1793</strain>
    </source>
</reference>
<dbReference type="NCBIfam" id="TIGR00360">
    <property type="entry name" value="ComEC_N-term"/>
    <property type="match status" value="1"/>
</dbReference>
<keyword evidence="10" id="KW-1185">Reference proteome</keyword>
<feature type="transmembrane region" description="Helical" evidence="7">
    <location>
        <begin position="404"/>
        <end position="421"/>
    </location>
</feature>
<comment type="subcellular location">
    <subcellularLocation>
        <location evidence="1">Cell membrane</location>
        <topology evidence="1">Multi-pass membrane protein</topology>
    </subcellularLocation>
</comment>
<accession>A0ABY4YWI9</accession>
<feature type="transmembrane region" description="Helical" evidence="7">
    <location>
        <begin position="381"/>
        <end position="398"/>
    </location>
</feature>
<dbReference type="Pfam" id="PF00753">
    <property type="entry name" value="Lactamase_B"/>
    <property type="match status" value="1"/>
</dbReference>
<organism evidence="9 10">
    <name type="scientific">Ornithinimicrobium faecis</name>
    <dbReference type="NCBI Taxonomy" id="2934158"/>
    <lineage>
        <taxon>Bacteria</taxon>
        <taxon>Bacillati</taxon>
        <taxon>Actinomycetota</taxon>
        <taxon>Actinomycetes</taxon>
        <taxon>Micrococcales</taxon>
        <taxon>Ornithinimicrobiaceae</taxon>
        <taxon>Ornithinimicrobium</taxon>
    </lineage>
</organism>
<evidence type="ECO:0000313" key="9">
    <source>
        <dbReference type="EMBL" id="USQ81144.1"/>
    </source>
</evidence>
<dbReference type="SUPFAM" id="SSF56281">
    <property type="entry name" value="Metallo-hydrolase/oxidoreductase"/>
    <property type="match status" value="1"/>
</dbReference>
<dbReference type="EMBL" id="CP099489">
    <property type="protein sequence ID" value="USQ81144.1"/>
    <property type="molecule type" value="Genomic_DNA"/>
</dbReference>
<feature type="transmembrane region" description="Helical" evidence="7">
    <location>
        <begin position="61"/>
        <end position="78"/>
    </location>
</feature>
<dbReference type="PANTHER" id="PTHR30619">
    <property type="entry name" value="DNA INTERNALIZATION/COMPETENCE PROTEIN COMEC/REC2"/>
    <property type="match status" value="1"/>
</dbReference>